<accession>B6SVQ3</accession>
<proteinExistence type="evidence at transcript level"/>
<feature type="compositionally biased region" description="Polar residues" evidence="1">
    <location>
        <begin position="55"/>
        <end position="66"/>
    </location>
</feature>
<protein>
    <submittedName>
        <fullName evidence="2">Uncharacterized protein</fullName>
    </submittedName>
</protein>
<sequence>MTRIFVQRGTAGSSSSSGRSDTQPVQPAAAAREEELPLQPQPQLPELLAIDDTTDNLNEGSENISNKPFEDG</sequence>
<reference evidence="2" key="1">
    <citation type="journal article" date="2009" name="Plant Mol. Biol.">
        <title>Insights into corn genes derived from large-scale cDNA sequencing.</title>
        <authorList>
            <person name="Alexandrov N.N."/>
            <person name="Brover V.V."/>
            <person name="Freidin S."/>
            <person name="Troukhan M.E."/>
            <person name="Tatarinova T.V."/>
            <person name="Zhang H."/>
            <person name="Swaller T.J."/>
            <person name="Lu Y.P."/>
            <person name="Bouck J."/>
            <person name="Flavell R.B."/>
            <person name="Feldmann K.A."/>
        </authorList>
    </citation>
    <scope>NUCLEOTIDE SEQUENCE</scope>
</reference>
<feature type="region of interest" description="Disordered" evidence="1">
    <location>
        <begin position="1"/>
        <end position="72"/>
    </location>
</feature>
<evidence type="ECO:0000313" key="2">
    <source>
        <dbReference type="EMBL" id="ACG28936.1"/>
    </source>
</evidence>
<organism evidence="2">
    <name type="scientific">Zea mays</name>
    <name type="common">Maize</name>
    <dbReference type="NCBI Taxonomy" id="4577"/>
    <lineage>
        <taxon>Eukaryota</taxon>
        <taxon>Viridiplantae</taxon>
        <taxon>Streptophyta</taxon>
        <taxon>Embryophyta</taxon>
        <taxon>Tracheophyta</taxon>
        <taxon>Spermatophyta</taxon>
        <taxon>Magnoliopsida</taxon>
        <taxon>Liliopsida</taxon>
        <taxon>Poales</taxon>
        <taxon>Poaceae</taxon>
        <taxon>PACMAD clade</taxon>
        <taxon>Panicoideae</taxon>
        <taxon>Andropogonodae</taxon>
        <taxon>Andropogoneae</taxon>
        <taxon>Tripsacinae</taxon>
        <taxon>Zea</taxon>
    </lineage>
</organism>
<dbReference type="EMBL" id="EU956818">
    <property type="protein sequence ID" value="ACG28936.1"/>
    <property type="molecule type" value="mRNA"/>
</dbReference>
<dbReference type="AlphaFoldDB" id="B6SVQ3"/>
<name>B6SVQ3_MAIZE</name>
<evidence type="ECO:0000256" key="1">
    <source>
        <dbReference type="SAM" id="MobiDB-lite"/>
    </source>
</evidence>